<evidence type="ECO:0008006" key="4">
    <source>
        <dbReference type="Google" id="ProtNLM"/>
    </source>
</evidence>
<dbReference type="InterPro" id="IPR054787">
    <property type="entry name" value="TrlF_ATPase"/>
</dbReference>
<accession>A0A1G9AA53</accession>
<dbReference type="SUPFAM" id="SSF52540">
    <property type="entry name" value="P-loop containing nucleoside triphosphate hydrolases"/>
    <property type="match status" value="1"/>
</dbReference>
<proteinExistence type="predicted"/>
<feature type="coiled-coil region" evidence="1">
    <location>
        <begin position="457"/>
        <end position="484"/>
    </location>
</feature>
<dbReference type="EMBL" id="FNFX01000001">
    <property type="protein sequence ID" value="SDK24141.1"/>
    <property type="molecule type" value="Genomic_DNA"/>
</dbReference>
<dbReference type="OrthoDB" id="9791620at2"/>
<sequence length="904" mass="103528">MNHTKGSTWRKWDLHIHTPASIIQNYGGDGAWDKFIESLEQLPSDIKVIGINDYYFISGFEKVMEYKAKGRLQNLEKIFPVLEFRIDTFGNDGDNIKKVNLHILFDVDESDFKNEIKKIKEQFVLMVPISPSDKHTTYMLTPENLANYGGGKVRDGLSNLIPPTKKVFELINSETWRYKTFTFLGYYEWDTVDKGNQLKLIKEELHGKVDAFFTANFSTHDKHQTWLKTFGNKPLLHSMDVHSFEQLDTANVDESGSYLKPVNYACNTWIKADPTFEGLKQIKYEPELRCLVREGPPDAKAGYQVISHIELDCEKIKNKSIQFNPNLNSIIGGRSAGKSVLLTAIGQKLKSDNKYFNKSDKYQVFIQSISDKIKVIWQDGEEDDTREIEFFEQGYMYEIALHEDSRNKLVHNVLKQKGKDVLINAFDNFKVEHKKKITGLVSNAFQVFHATKAKQAEATELGDKKGIEEEIEKLEEELNTSSKSTITEEDYLSYQATQNQIAETKQLLTENRSDHAEIDELKLVQIFKEGLAYETTSLTPSVREKVIVQFGTLKEQATNDWLAFLDAQKESLDTLEIELNGKVATLSLDSTYIKISELIQTNGYFTELEQKIAIQKEKLAAVNILLGEIDSLKAQFKALHIQLIEAPLEYHTKLNELLPQLQENNEGLKIEAKLIFDNVGMNEVMGSALNRQVSSSQTYVSFEYLDIVSFKELIKNFLFSIFKDQLSLKVGNNRETLCAQILSECFFDMTYELTYEDDNFDEMSDGKKAFVVLKLLLDFSNKNCPILIDQPEDDLDNRAIYLDLVQYLKKKKQLRQIIVATHNPNIVVGADSELVIVANQHGINNENQDKTKFEYTSGSLECSFEKIAHEFVLQSQGVREHVCELLEGGESAFKHREQKYSFAL</sequence>
<protein>
    <recommendedName>
        <fullName evidence="4">DNA repair protein</fullName>
    </recommendedName>
</protein>
<dbReference type="AlphaFoldDB" id="A0A1G9AA53"/>
<gene>
    <name evidence="2" type="ORF">SAMN05192566_0772</name>
</gene>
<dbReference type="RefSeq" id="WP_091470214.1">
    <property type="nucleotide sequence ID" value="NZ_FNFX01000001.1"/>
</dbReference>
<keyword evidence="1" id="KW-0175">Coiled coil</keyword>
<evidence type="ECO:0000313" key="2">
    <source>
        <dbReference type="EMBL" id="SDK24141.1"/>
    </source>
</evidence>
<evidence type="ECO:0000313" key="3">
    <source>
        <dbReference type="Proteomes" id="UP000198629"/>
    </source>
</evidence>
<dbReference type="NCBIfam" id="NF045780">
    <property type="entry name" value="TrlF_fam_ATP"/>
    <property type="match status" value="1"/>
</dbReference>
<evidence type="ECO:0000256" key="1">
    <source>
        <dbReference type="SAM" id="Coils"/>
    </source>
</evidence>
<name>A0A1G9AA53_9PROT</name>
<keyword evidence="3" id="KW-1185">Reference proteome</keyword>
<organism evidence="2 3">
    <name type="scientific">Methylophilus rhizosphaerae</name>
    <dbReference type="NCBI Taxonomy" id="492660"/>
    <lineage>
        <taxon>Bacteria</taxon>
        <taxon>Pseudomonadati</taxon>
        <taxon>Pseudomonadota</taxon>
        <taxon>Betaproteobacteria</taxon>
        <taxon>Nitrosomonadales</taxon>
        <taxon>Methylophilaceae</taxon>
        <taxon>Methylophilus</taxon>
    </lineage>
</organism>
<reference evidence="3" key="1">
    <citation type="submission" date="2016-10" db="EMBL/GenBank/DDBJ databases">
        <authorList>
            <person name="Varghese N."/>
            <person name="Submissions S."/>
        </authorList>
    </citation>
    <scope>NUCLEOTIDE SEQUENCE [LARGE SCALE GENOMIC DNA]</scope>
    <source>
        <strain evidence="3">CBMB127</strain>
    </source>
</reference>
<dbReference type="STRING" id="492660.SAMN05192566_0772"/>
<dbReference type="Gene3D" id="3.40.50.300">
    <property type="entry name" value="P-loop containing nucleotide triphosphate hydrolases"/>
    <property type="match status" value="1"/>
</dbReference>
<dbReference type="InterPro" id="IPR027417">
    <property type="entry name" value="P-loop_NTPase"/>
</dbReference>
<dbReference type="Proteomes" id="UP000198629">
    <property type="component" value="Unassembled WGS sequence"/>
</dbReference>